<evidence type="ECO:0000313" key="3">
    <source>
        <dbReference type="EMBL" id="SEN30427.1"/>
    </source>
</evidence>
<protein>
    <submittedName>
        <fullName evidence="3">Acyltransferase family protein</fullName>
    </submittedName>
</protein>
<dbReference type="AlphaFoldDB" id="A0A1H8FGZ3"/>
<keyword evidence="1" id="KW-0472">Membrane</keyword>
<dbReference type="Pfam" id="PF01757">
    <property type="entry name" value="Acyl_transf_3"/>
    <property type="match status" value="1"/>
</dbReference>
<feature type="transmembrane region" description="Helical" evidence="1">
    <location>
        <begin position="52"/>
        <end position="69"/>
    </location>
</feature>
<gene>
    <name evidence="3" type="ORF">SAMN05216404_103314</name>
</gene>
<sequence>MDLPPLLKRDANSLDLFRIIAACMVIYGHAYVLTPEIGRQDWLKTHVGFDHVASLAVKIFFFIGGLVVTNI</sequence>
<dbReference type="RefSeq" id="WP_074745083.1">
    <property type="nucleotide sequence ID" value="NZ_FOCT01000003.1"/>
</dbReference>
<organism evidence="3 4">
    <name type="scientific">Nitrosospira multiformis</name>
    <dbReference type="NCBI Taxonomy" id="1231"/>
    <lineage>
        <taxon>Bacteria</taxon>
        <taxon>Pseudomonadati</taxon>
        <taxon>Pseudomonadota</taxon>
        <taxon>Betaproteobacteria</taxon>
        <taxon>Nitrosomonadales</taxon>
        <taxon>Nitrosomonadaceae</taxon>
        <taxon>Nitrosospira</taxon>
    </lineage>
</organism>
<dbReference type="GO" id="GO:0016747">
    <property type="term" value="F:acyltransferase activity, transferring groups other than amino-acyl groups"/>
    <property type="evidence" value="ECO:0007669"/>
    <property type="project" value="InterPro"/>
</dbReference>
<keyword evidence="3" id="KW-0808">Transferase</keyword>
<dbReference type="Proteomes" id="UP000183898">
    <property type="component" value="Unassembled WGS sequence"/>
</dbReference>
<reference evidence="3 4" key="1">
    <citation type="submission" date="2016-10" db="EMBL/GenBank/DDBJ databases">
        <authorList>
            <person name="de Groot N.N."/>
        </authorList>
    </citation>
    <scope>NUCLEOTIDE SEQUENCE [LARGE SCALE GENOMIC DNA]</scope>
    <source>
        <strain evidence="3 4">Nl18</strain>
    </source>
</reference>
<proteinExistence type="predicted"/>
<keyword evidence="1" id="KW-1133">Transmembrane helix</keyword>
<name>A0A1H8FGZ3_9PROT</name>
<dbReference type="EMBL" id="FOCT01000003">
    <property type="protein sequence ID" value="SEN30427.1"/>
    <property type="molecule type" value="Genomic_DNA"/>
</dbReference>
<evidence type="ECO:0000259" key="2">
    <source>
        <dbReference type="Pfam" id="PF01757"/>
    </source>
</evidence>
<keyword evidence="1" id="KW-0812">Transmembrane</keyword>
<evidence type="ECO:0000313" key="4">
    <source>
        <dbReference type="Proteomes" id="UP000183898"/>
    </source>
</evidence>
<dbReference type="InterPro" id="IPR002656">
    <property type="entry name" value="Acyl_transf_3_dom"/>
</dbReference>
<feature type="transmembrane region" description="Helical" evidence="1">
    <location>
        <begin position="12"/>
        <end position="32"/>
    </location>
</feature>
<feature type="domain" description="Acyltransferase 3" evidence="2">
    <location>
        <begin position="13"/>
        <end position="68"/>
    </location>
</feature>
<accession>A0A1H8FGZ3</accession>
<keyword evidence="3" id="KW-0012">Acyltransferase</keyword>
<evidence type="ECO:0000256" key="1">
    <source>
        <dbReference type="SAM" id="Phobius"/>
    </source>
</evidence>